<dbReference type="RefSeq" id="WP_004165777.1">
    <property type="nucleotide sequence ID" value="NZ_GL397067.1"/>
</dbReference>
<dbReference type="Pfam" id="PF06810">
    <property type="entry name" value="Phage_scaffold"/>
    <property type="match status" value="1"/>
</dbReference>
<dbReference type="eggNOG" id="ENOG50331IS">
    <property type="taxonomic scope" value="Bacteria"/>
</dbReference>
<proteinExistence type="predicted"/>
<dbReference type="EMBL" id="AEEG01000002">
    <property type="protein sequence ID" value="EFL96235.1"/>
    <property type="molecule type" value="Genomic_DNA"/>
</dbReference>
<evidence type="ECO:0000313" key="3">
    <source>
        <dbReference type="Proteomes" id="UP000004470"/>
    </source>
</evidence>
<evidence type="ECO:0000256" key="1">
    <source>
        <dbReference type="SAM" id="MobiDB-lite"/>
    </source>
</evidence>
<reference evidence="2" key="1">
    <citation type="submission" date="2010-07" db="EMBL/GenBank/DDBJ databases">
        <authorList>
            <person name="Muzny D."/>
            <person name="Qin X."/>
            <person name="Deng J."/>
            <person name="Jiang H."/>
            <person name="Liu Y."/>
            <person name="Qu J."/>
            <person name="Song X.-Z."/>
            <person name="Zhang L."/>
            <person name="Thornton R."/>
            <person name="Coyle M."/>
            <person name="Francisco L."/>
            <person name="Jackson L."/>
            <person name="Javaid M."/>
            <person name="Korchina V."/>
            <person name="Kovar C."/>
            <person name="Mata R."/>
            <person name="Mathew T."/>
            <person name="Ngo R."/>
            <person name="Nguyen L."/>
            <person name="Nguyen N."/>
            <person name="Okwuonu G."/>
            <person name="Ongeri F."/>
            <person name="Pham C."/>
            <person name="Simmons D."/>
            <person name="Wilczek-Boney K."/>
            <person name="Hale W."/>
            <person name="Jakkamsetti A."/>
            <person name="Pham P."/>
            <person name="Ruth R."/>
            <person name="San Lucas F."/>
            <person name="Warren J."/>
            <person name="Zhang J."/>
            <person name="Zhao Z."/>
            <person name="Zhou C."/>
            <person name="Zhu D."/>
            <person name="Lee S."/>
            <person name="Bess C."/>
            <person name="Blankenburg K."/>
            <person name="Forbes L."/>
            <person name="Fu Q."/>
            <person name="Gubbala S."/>
            <person name="Hirani K."/>
            <person name="Jayaseelan J.C."/>
            <person name="Lara F."/>
            <person name="Munidasa M."/>
            <person name="Palculict T."/>
            <person name="Patil S."/>
            <person name="Pu L.-L."/>
            <person name="Saada N."/>
            <person name="Tang L."/>
            <person name="Weissenberger G."/>
            <person name="Zhu Y."/>
            <person name="Hemphill L."/>
            <person name="Shang Y."/>
            <person name="Youmans B."/>
            <person name="Ayvaz T."/>
            <person name="Ross M."/>
            <person name="Santibanez J."/>
            <person name="Aqrawi P."/>
            <person name="Gross S."/>
            <person name="Joshi V."/>
            <person name="Fowler G."/>
            <person name="Nazareth L."/>
            <person name="Reid J."/>
            <person name="Worley K."/>
            <person name="Petrosino J."/>
            <person name="Highlander S."/>
            <person name="Gibbs R."/>
        </authorList>
    </citation>
    <scope>NUCLEOTIDE SEQUENCE [LARGE SCALE GENOMIC DNA]</scope>
    <source>
        <strain evidence="2">DSM 20284</strain>
    </source>
</reference>
<dbReference type="AlphaFoldDB" id="E0NDB4"/>
<dbReference type="InterPro" id="IPR009636">
    <property type="entry name" value="SCAF"/>
</dbReference>
<feature type="region of interest" description="Disordered" evidence="1">
    <location>
        <begin position="41"/>
        <end position="64"/>
    </location>
</feature>
<keyword evidence="3" id="KW-1185">Reference proteome</keyword>
<evidence type="ECO:0000313" key="2">
    <source>
        <dbReference type="EMBL" id="EFL96235.1"/>
    </source>
</evidence>
<feature type="region of interest" description="Disordered" evidence="1">
    <location>
        <begin position="149"/>
        <end position="192"/>
    </location>
</feature>
<feature type="compositionally biased region" description="Polar residues" evidence="1">
    <location>
        <begin position="171"/>
        <end position="181"/>
    </location>
</feature>
<name>E0NDB4_PEDAC</name>
<dbReference type="HOGENOM" id="CLU_112809_2_0_9"/>
<comment type="caution">
    <text evidence="2">The sequence shown here is derived from an EMBL/GenBank/DDBJ whole genome shotgun (WGS) entry which is preliminary data.</text>
</comment>
<dbReference type="Proteomes" id="UP000004470">
    <property type="component" value="Unassembled WGS sequence"/>
</dbReference>
<sequence length="192" mass="21358">MERSKLTDIGLNEEQINQVMKLYNADIDPIKVELNDVKTENASLQSKVEDRDSQIDSLSKEAGNSQKLNQKIADLQNEIKQHDEDAKNQLHEAQRDNAIELALRDANVRDSKAVLPFLDKDTIKLEDGKLKGINEQIETIKADHDYLFNLDEPAQPSGPSSHPTVGGDRTGGSNDVATPSQEAADLNKFRII</sequence>
<protein>
    <submittedName>
        <fullName evidence="2">Phage minor structural protein GP20</fullName>
    </submittedName>
</protein>
<gene>
    <name evidence="2" type="ORF">HMPREF0623_0286</name>
</gene>
<accession>E0NDB4</accession>
<organism evidence="2 3">
    <name type="scientific">Pediococcus acidilactici DSM 20284</name>
    <dbReference type="NCBI Taxonomy" id="862514"/>
    <lineage>
        <taxon>Bacteria</taxon>
        <taxon>Bacillati</taxon>
        <taxon>Bacillota</taxon>
        <taxon>Bacilli</taxon>
        <taxon>Lactobacillales</taxon>
        <taxon>Lactobacillaceae</taxon>
        <taxon>Pediococcus</taxon>
        <taxon>Pediococcus acidilactici group</taxon>
    </lineage>
</organism>